<protein>
    <recommendedName>
        <fullName evidence="1">SpoVT-AbrB domain-containing protein</fullName>
    </recommendedName>
</protein>
<dbReference type="Pfam" id="PF04014">
    <property type="entry name" value="MazE_antitoxin"/>
    <property type="match status" value="1"/>
</dbReference>
<dbReference type="GO" id="GO:0003677">
    <property type="term" value="F:DNA binding"/>
    <property type="evidence" value="ECO:0007669"/>
    <property type="project" value="InterPro"/>
</dbReference>
<dbReference type="InterPro" id="IPR007159">
    <property type="entry name" value="SpoVT-AbrB_dom"/>
</dbReference>
<proteinExistence type="predicted"/>
<dbReference type="SMART" id="SM00966">
    <property type="entry name" value="SpoVT_AbrB"/>
    <property type="match status" value="1"/>
</dbReference>
<dbReference type="PANTHER" id="PTHR42930:SF2">
    <property type="entry name" value="PHOU DOMAIN-CONTAINING PROTEIN"/>
    <property type="match status" value="1"/>
</dbReference>
<reference evidence="2 3" key="1">
    <citation type="journal article" date="2016" name="Sci. Rep.">
        <title>Metabolic traits of an uncultured archaeal lineage -MSBL1- from brine pools of the Red Sea.</title>
        <authorList>
            <person name="Mwirichia R."/>
            <person name="Alam I."/>
            <person name="Rashid M."/>
            <person name="Vinu M."/>
            <person name="Ba-Alawi W."/>
            <person name="Anthony Kamau A."/>
            <person name="Kamanda Ngugi D."/>
            <person name="Goker M."/>
            <person name="Klenk H.P."/>
            <person name="Bajic V."/>
            <person name="Stingl U."/>
        </authorList>
    </citation>
    <scope>NUCLEOTIDE SEQUENCE [LARGE SCALE GENOMIC DNA]</scope>
    <source>
        <strain evidence="2">SCGC-AAA382A13</strain>
    </source>
</reference>
<dbReference type="AlphaFoldDB" id="A0A133VGR8"/>
<dbReference type="InterPro" id="IPR038078">
    <property type="entry name" value="PhoU-like_sf"/>
</dbReference>
<sequence>MASRKIQKSRSGSYLISLPKSWAEEADLKKGDRVKIRKEEDGSLSLLVSEERSKINHKLVLEDFKSVHSLQDTIKACYMQGAETISVVSEDGTITEVKEKLRPIVLDLIGSEIYKDRPDKIVFRVLVDPTKFSMQNLIERVHSLISSVFQHALDALKSNNPEIASDSSQRGEDAKRLYRLMIRETKLANIDKEIASAIGIENKGEILVFTIAARGLSRMAHHTVEFASLISEFCEKLSQEDIQLVLEMSNTVQEMVDKSIKSLIEKKYQAGSRGSGPNERD</sequence>
<keyword evidence="3" id="KW-1185">Reference proteome</keyword>
<comment type="caution">
    <text evidence="2">The sequence shown here is derived from an EMBL/GenBank/DDBJ whole genome shotgun (WGS) entry which is preliminary data.</text>
</comment>
<dbReference type="Gene3D" id="1.20.58.220">
    <property type="entry name" value="Phosphate transport system protein phou homolog 2, domain 2"/>
    <property type="match status" value="1"/>
</dbReference>
<accession>A0A133VGR8</accession>
<dbReference type="Proteomes" id="UP000070311">
    <property type="component" value="Unassembled WGS sequence"/>
</dbReference>
<name>A0A133VGR8_9EURY</name>
<feature type="domain" description="SpoVT-AbrB" evidence="1">
    <location>
        <begin position="8"/>
        <end position="54"/>
    </location>
</feature>
<dbReference type="GO" id="GO:0045936">
    <property type="term" value="P:negative regulation of phosphate metabolic process"/>
    <property type="evidence" value="ECO:0007669"/>
    <property type="project" value="InterPro"/>
</dbReference>
<evidence type="ECO:0000259" key="1">
    <source>
        <dbReference type="SMART" id="SM00966"/>
    </source>
</evidence>
<dbReference type="SUPFAM" id="SSF109755">
    <property type="entry name" value="PhoU-like"/>
    <property type="match status" value="1"/>
</dbReference>
<evidence type="ECO:0000313" key="2">
    <source>
        <dbReference type="EMBL" id="KXB05627.1"/>
    </source>
</evidence>
<gene>
    <name evidence="2" type="ORF">AKJ50_00440</name>
</gene>
<organism evidence="2 3">
    <name type="scientific">candidate division MSBL1 archaeon SCGC-AAA382A13</name>
    <dbReference type="NCBI Taxonomy" id="1698279"/>
    <lineage>
        <taxon>Archaea</taxon>
        <taxon>Methanobacteriati</taxon>
        <taxon>Methanobacteriota</taxon>
        <taxon>candidate division MSBL1</taxon>
    </lineage>
</organism>
<dbReference type="InterPro" id="IPR028366">
    <property type="entry name" value="PhoU"/>
</dbReference>
<dbReference type="PANTHER" id="PTHR42930">
    <property type="entry name" value="PHOSPHATE-SPECIFIC TRANSPORT SYSTEM ACCESSORY PROTEIN PHOU"/>
    <property type="match status" value="1"/>
</dbReference>
<dbReference type="EMBL" id="LHYD01000004">
    <property type="protein sequence ID" value="KXB05627.1"/>
    <property type="molecule type" value="Genomic_DNA"/>
</dbReference>
<dbReference type="GO" id="GO:0030643">
    <property type="term" value="P:intracellular phosphate ion homeostasis"/>
    <property type="evidence" value="ECO:0007669"/>
    <property type="project" value="InterPro"/>
</dbReference>
<evidence type="ECO:0000313" key="3">
    <source>
        <dbReference type="Proteomes" id="UP000070311"/>
    </source>
</evidence>